<dbReference type="InterPro" id="IPR016181">
    <property type="entry name" value="Acyl_CoA_acyltransferase"/>
</dbReference>
<dbReference type="EMBL" id="CAJNOO010002587">
    <property type="protein sequence ID" value="CAF1281337.1"/>
    <property type="molecule type" value="Genomic_DNA"/>
</dbReference>
<dbReference type="Proteomes" id="UP000663882">
    <property type="component" value="Unassembled WGS sequence"/>
</dbReference>
<dbReference type="EMBL" id="CAJNOL010003746">
    <property type="protein sequence ID" value="CAF1572780.1"/>
    <property type="molecule type" value="Genomic_DNA"/>
</dbReference>
<dbReference type="EMBL" id="CAJNOH010002545">
    <property type="protein sequence ID" value="CAF1298922.1"/>
    <property type="molecule type" value="Genomic_DNA"/>
</dbReference>
<dbReference type="EMBL" id="CAJOAX010001841">
    <property type="protein sequence ID" value="CAF3749978.1"/>
    <property type="molecule type" value="Genomic_DNA"/>
</dbReference>
<name>A0A814Y8B4_9BILA</name>
<evidence type="ECO:0000313" key="4">
    <source>
        <dbReference type="EMBL" id="CAF1572780.1"/>
    </source>
</evidence>
<evidence type="ECO:0000313" key="6">
    <source>
        <dbReference type="EMBL" id="CAF3749978.1"/>
    </source>
</evidence>
<proteinExistence type="predicted"/>
<reference evidence="1" key="1">
    <citation type="submission" date="2021-02" db="EMBL/GenBank/DDBJ databases">
        <authorList>
            <person name="Nowell W R."/>
        </authorList>
    </citation>
    <scope>NUCLEOTIDE SEQUENCE</scope>
</reference>
<dbReference type="Proteomes" id="UP000663823">
    <property type="component" value="Unassembled WGS sequence"/>
</dbReference>
<dbReference type="SUPFAM" id="SSF55729">
    <property type="entry name" value="Acyl-CoA N-acyltransferases (Nat)"/>
    <property type="match status" value="1"/>
</dbReference>
<dbReference type="Proteomes" id="UP000663889">
    <property type="component" value="Unassembled WGS sequence"/>
</dbReference>
<protein>
    <recommendedName>
        <fullName evidence="9">N-acetyltransferase domain-containing protein</fullName>
    </recommendedName>
</protein>
<evidence type="ECO:0000313" key="1">
    <source>
        <dbReference type="EMBL" id="CAF1226034.1"/>
    </source>
</evidence>
<accession>A0A814Y8B4</accession>
<dbReference type="Gene3D" id="3.40.630.30">
    <property type="match status" value="1"/>
</dbReference>
<dbReference type="OrthoDB" id="9977091at2759"/>
<evidence type="ECO:0000313" key="7">
    <source>
        <dbReference type="Proteomes" id="UP000663870"/>
    </source>
</evidence>
<evidence type="ECO:0000313" key="2">
    <source>
        <dbReference type="EMBL" id="CAF1281337.1"/>
    </source>
</evidence>
<dbReference type="AlphaFoldDB" id="A0A814Y8B4"/>
<dbReference type="EMBL" id="CAJNOU010001588">
    <property type="protein sequence ID" value="CAF1226034.1"/>
    <property type="molecule type" value="Genomic_DNA"/>
</dbReference>
<comment type="caution">
    <text evidence="1">The sequence shown here is derived from an EMBL/GenBank/DDBJ whole genome shotgun (WGS) entry which is preliminary data.</text>
</comment>
<evidence type="ECO:0000313" key="5">
    <source>
        <dbReference type="EMBL" id="CAF3722096.1"/>
    </source>
</evidence>
<gene>
    <name evidence="5" type="ORF">FNK824_LOCUS10534</name>
    <name evidence="4" type="ORF">JXQ802_LOCUS45375</name>
    <name evidence="6" type="ORF">OTI717_LOCUS15522</name>
    <name evidence="3" type="ORF">PYM288_LOCUS29807</name>
    <name evidence="2" type="ORF">RFH988_LOCUS28717</name>
    <name evidence="1" type="ORF">SEV965_LOCUS22439</name>
</gene>
<evidence type="ECO:0000313" key="8">
    <source>
        <dbReference type="Proteomes" id="UP000663889"/>
    </source>
</evidence>
<organism evidence="1 8">
    <name type="scientific">Rotaria sordida</name>
    <dbReference type="NCBI Taxonomy" id="392033"/>
    <lineage>
        <taxon>Eukaryota</taxon>
        <taxon>Metazoa</taxon>
        <taxon>Spiralia</taxon>
        <taxon>Gnathifera</taxon>
        <taxon>Rotifera</taxon>
        <taxon>Eurotatoria</taxon>
        <taxon>Bdelloidea</taxon>
        <taxon>Philodinida</taxon>
        <taxon>Philodinidae</taxon>
        <taxon>Rotaria</taxon>
    </lineage>
</organism>
<evidence type="ECO:0008006" key="9">
    <source>
        <dbReference type="Google" id="ProtNLM"/>
    </source>
</evidence>
<dbReference type="EMBL" id="CAJOBE010001185">
    <property type="protein sequence ID" value="CAF3722096.1"/>
    <property type="molecule type" value="Genomic_DNA"/>
</dbReference>
<sequence>MASNDEYEIALIDNEIDARLCAKLIAEEFALHNPLMACNRVTGEQLFEQRHWPLMINVLDEKLSFLIRHRPTNEIIAAVIANDLFLYCKKYPYDDSSPASQYPTRDILSEMVDQFVHHDFNQELKPNMVLFIIAGATRPKHTGKNLAAQLRTHICNYARDIKGFQYAFIQTCNPATRHIYIKKMNGKETRIVDPATWVWKKKNNGLFCPLKDYNDEPVVNILVDLIEKK</sequence>
<evidence type="ECO:0000313" key="3">
    <source>
        <dbReference type="EMBL" id="CAF1298922.1"/>
    </source>
</evidence>
<dbReference type="Proteomes" id="UP000663874">
    <property type="component" value="Unassembled WGS sequence"/>
</dbReference>
<dbReference type="Proteomes" id="UP000663854">
    <property type="component" value="Unassembled WGS sequence"/>
</dbReference>
<keyword evidence="7" id="KW-1185">Reference proteome</keyword>
<dbReference type="Proteomes" id="UP000663870">
    <property type="component" value="Unassembled WGS sequence"/>
</dbReference>